<evidence type="ECO:0000313" key="2">
    <source>
        <dbReference type="EMBL" id="AEK09203.1"/>
    </source>
</evidence>
<evidence type="ECO:0000313" key="3">
    <source>
        <dbReference type="Proteomes" id="UP000008407"/>
    </source>
</evidence>
<dbReference type="Proteomes" id="UP000008407">
    <property type="component" value="Segment"/>
</dbReference>
<feature type="compositionally biased region" description="Basic and acidic residues" evidence="1">
    <location>
        <begin position="11"/>
        <end position="22"/>
    </location>
</feature>
<dbReference type="EMBL" id="JF937099">
    <property type="protein sequence ID" value="AEK09203.1"/>
    <property type="molecule type" value="Genomic_DNA"/>
</dbReference>
<evidence type="ECO:0000256" key="1">
    <source>
        <dbReference type="SAM" id="MobiDB-lite"/>
    </source>
</evidence>
<dbReference type="GeneID" id="40233473"/>
<gene>
    <name evidence="2" type="primary">4</name>
    <name evidence="2" type="ORF">PBI_JC27_4</name>
</gene>
<sequence length="147" mass="16594">MGVRGPVPNRSDQRVRRNKDEYGEVTTIPSKGPVKVPPLDFEDPHPIIVHLYRSLADSAQSVYYQPSDWSYARFTLHFADQLLKSSKPSAQMLASVQQMLSQLLVSEGERRRVRIEVEHNQSGSSDATVTDIGTMFKEHLQKGRQTG</sequence>
<dbReference type="Pfam" id="PF25673">
    <property type="entry name" value="Terminase_7"/>
    <property type="match status" value="1"/>
</dbReference>
<reference evidence="2 3" key="1">
    <citation type="journal article" date="2012" name="J. Virol.">
        <title>Complete Genome Sequences of 138 Mycobacteriophages.</title>
        <authorList>
            <consortium name="the Science Education Alliance Phage Hunters Advancing Genomics and Evolutionary Science Program"/>
            <consortium name="the KwaZulu-Natal Research Institute for Tuberculosis and HIV Mycobacterial Genetics Course Students"/>
            <consortium name="the Phage Hunters Integrating Research and Education Program"/>
            <person name="Hatfull G.F."/>
        </authorList>
    </citation>
    <scope>NUCLEOTIDE SEQUENCE [LARGE SCALE GENOMIC DNA]</scope>
    <source>
        <strain evidence="2">JC27</strain>
    </source>
</reference>
<dbReference type="RefSeq" id="YP_009636729.1">
    <property type="nucleotide sequence ID" value="NC_042320.1"/>
</dbReference>
<dbReference type="InterPro" id="IPR057972">
    <property type="entry name" value="Terminase_7"/>
</dbReference>
<organism evidence="2 3">
    <name type="scientific">Mycobacterium phage JC27</name>
    <dbReference type="NCBI Taxonomy" id="2922210"/>
    <lineage>
        <taxon>Viruses</taxon>
        <taxon>Duplodnaviria</taxon>
        <taxon>Heunggongvirae</taxon>
        <taxon>Uroviricota</taxon>
        <taxon>Caudoviricetes</taxon>
        <taxon>Fromanvirus</taxon>
        <taxon>Fromanvirus JC27</taxon>
    </lineage>
</organism>
<keyword evidence="3" id="KW-1185">Reference proteome</keyword>
<proteinExistence type="predicted"/>
<name>G1D353_9CAUD</name>
<evidence type="ECO:0008006" key="4">
    <source>
        <dbReference type="Google" id="ProtNLM"/>
    </source>
</evidence>
<protein>
    <recommendedName>
        <fullName evidence="4">Terminase small subunit</fullName>
    </recommendedName>
</protein>
<feature type="region of interest" description="Disordered" evidence="1">
    <location>
        <begin position="1"/>
        <end position="39"/>
    </location>
</feature>
<accession>G1D353</accession>
<dbReference type="OrthoDB" id="16531at10239"/>